<sequence length="278" mass="30630">MTASRWRRRPAACTLRASAECSERGTDRVNAVVDEKRQPAAVKAAKPAAKTSKPAAAKADPGRRYRGVSEAARQAERRQRFIEAGLTVFGSRGYHSSTVRSICSEAGLTERYFYESFANSEDLLCVVYEHVNQRIRERILATLLDLPQDPAQIARAVLTAFLECMRDDPRMARMLFVEVLGVSDRVDALYRESVENFAGLLIRLSQPLLDARELPAPLRPEILGVAMLGSVIAAVSRWMLQGFHEPVEVMAANLHAVFVAVIRHLVSEAVAPGASASE</sequence>
<dbReference type="Proteomes" id="UP000243900">
    <property type="component" value="Unassembled WGS sequence"/>
</dbReference>
<keyword evidence="1 2" id="KW-0238">DNA-binding</keyword>
<dbReference type="SUPFAM" id="SSF48498">
    <property type="entry name" value="Tetracyclin repressor-like, C-terminal domain"/>
    <property type="match status" value="1"/>
</dbReference>
<organism evidence="5 6">
    <name type="scientific">Amnimonas aquatica</name>
    <dbReference type="NCBI Taxonomy" id="2094561"/>
    <lineage>
        <taxon>Bacteria</taxon>
        <taxon>Pseudomonadati</taxon>
        <taxon>Pseudomonadota</taxon>
        <taxon>Gammaproteobacteria</taxon>
        <taxon>Moraxellales</taxon>
        <taxon>Moraxellaceae</taxon>
        <taxon>Amnimonas</taxon>
    </lineage>
</organism>
<dbReference type="PANTHER" id="PTHR30055:SF226">
    <property type="entry name" value="HTH-TYPE TRANSCRIPTIONAL REGULATOR PKSA"/>
    <property type="match status" value="1"/>
</dbReference>
<dbReference type="InterPro" id="IPR001647">
    <property type="entry name" value="HTH_TetR"/>
</dbReference>
<comment type="caution">
    <text evidence="5">The sequence shown here is derived from an EMBL/GenBank/DDBJ whole genome shotgun (WGS) entry which is preliminary data.</text>
</comment>
<dbReference type="GO" id="GO:0000976">
    <property type="term" value="F:transcription cis-regulatory region binding"/>
    <property type="evidence" value="ECO:0007669"/>
    <property type="project" value="TreeGrafter"/>
</dbReference>
<dbReference type="Pfam" id="PF00440">
    <property type="entry name" value="TetR_N"/>
    <property type="match status" value="1"/>
</dbReference>
<dbReference type="PROSITE" id="PS50977">
    <property type="entry name" value="HTH_TETR_2"/>
    <property type="match status" value="1"/>
</dbReference>
<proteinExistence type="predicted"/>
<evidence type="ECO:0000256" key="1">
    <source>
        <dbReference type="ARBA" id="ARBA00023125"/>
    </source>
</evidence>
<dbReference type="InterPro" id="IPR009057">
    <property type="entry name" value="Homeodomain-like_sf"/>
</dbReference>
<dbReference type="EMBL" id="PTQZ01000019">
    <property type="protein sequence ID" value="PQA50136.1"/>
    <property type="molecule type" value="Genomic_DNA"/>
</dbReference>
<feature type="region of interest" description="Disordered" evidence="3">
    <location>
        <begin position="22"/>
        <end position="67"/>
    </location>
</feature>
<evidence type="ECO:0000256" key="3">
    <source>
        <dbReference type="SAM" id="MobiDB-lite"/>
    </source>
</evidence>
<dbReference type="Gene3D" id="1.10.357.10">
    <property type="entry name" value="Tetracycline Repressor, domain 2"/>
    <property type="match status" value="1"/>
</dbReference>
<feature type="compositionally biased region" description="Basic and acidic residues" evidence="3">
    <location>
        <begin position="22"/>
        <end position="38"/>
    </location>
</feature>
<keyword evidence="6" id="KW-1185">Reference proteome</keyword>
<dbReference type="InterPro" id="IPR036271">
    <property type="entry name" value="Tet_transcr_reg_TetR-rel_C_sf"/>
</dbReference>
<name>A0A2P6AUQ1_9GAMM</name>
<dbReference type="SUPFAM" id="SSF46689">
    <property type="entry name" value="Homeodomain-like"/>
    <property type="match status" value="1"/>
</dbReference>
<feature type="DNA-binding region" description="H-T-H motif" evidence="2">
    <location>
        <begin position="98"/>
        <end position="117"/>
    </location>
</feature>
<feature type="compositionally biased region" description="Low complexity" evidence="3">
    <location>
        <begin position="39"/>
        <end position="59"/>
    </location>
</feature>
<dbReference type="GO" id="GO:0003700">
    <property type="term" value="F:DNA-binding transcription factor activity"/>
    <property type="evidence" value="ECO:0007669"/>
    <property type="project" value="TreeGrafter"/>
</dbReference>
<dbReference type="PANTHER" id="PTHR30055">
    <property type="entry name" value="HTH-TYPE TRANSCRIPTIONAL REGULATOR RUTR"/>
    <property type="match status" value="1"/>
</dbReference>
<evidence type="ECO:0000313" key="5">
    <source>
        <dbReference type="EMBL" id="PQA50136.1"/>
    </source>
</evidence>
<accession>A0A2P6AUQ1</accession>
<feature type="domain" description="HTH tetR-type" evidence="4">
    <location>
        <begin position="75"/>
        <end position="135"/>
    </location>
</feature>
<protein>
    <recommendedName>
        <fullName evidence="4">HTH tetR-type domain-containing protein</fullName>
    </recommendedName>
</protein>
<reference evidence="6" key="1">
    <citation type="submission" date="2018-02" db="EMBL/GenBank/DDBJ databases">
        <title>Genome sequencing of Solimonas sp. HR-BB.</title>
        <authorList>
            <person name="Lee Y."/>
            <person name="Jeon C.O."/>
        </authorList>
    </citation>
    <scope>NUCLEOTIDE SEQUENCE [LARGE SCALE GENOMIC DNA]</scope>
    <source>
        <strain evidence="6">HR-E</strain>
    </source>
</reference>
<evidence type="ECO:0000313" key="6">
    <source>
        <dbReference type="Proteomes" id="UP000243900"/>
    </source>
</evidence>
<gene>
    <name evidence="5" type="ORF">C5O18_01890</name>
</gene>
<dbReference type="InterPro" id="IPR050109">
    <property type="entry name" value="HTH-type_TetR-like_transc_reg"/>
</dbReference>
<evidence type="ECO:0000256" key="2">
    <source>
        <dbReference type="PROSITE-ProRule" id="PRU00335"/>
    </source>
</evidence>
<evidence type="ECO:0000259" key="4">
    <source>
        <dbReference type="PROSITE" id="PS50977"/>
    </source>
</evidence>
<dbReference type="AlphaFoldDB" id="A0A2P6AUQ1"/>